<dbReference type="PANTHER" id="PTHR14491">
    <property type="entry name" value="SOSONDOWAH, ISOFORM G"/>
    <property type="match status" value="1"/>
</dbReference>
<keyword evidence="2 4" id="KW-0040">ANK repeat</keyword>
<dbReference type="EMBL" id="OZ035844">
    <property type="protein sequence ID" value="CAL1598241.1"/>
    <property type="molecule type" value="Genomic_DNA"/>
</dbReference>
<evidence type="ECO:0000313" key="8">
    <source>
        <dbReference type="Proteomes" id="UP001497482"/>
    </source>
</evidence>
<evidence type="ECO:0000256" key="3">
    <source>
        <dbReference type="ARBA" id="ARBA00038122"/>
    </source>
</evidence>
<evidence type="ECO:0000259" key="6">
    <source>
        <dbReference type="Pfam" id="PF25877"/>
    </source>
</evidence>
<evidence type="ECO:0000313" key="7">
    <source>
        <dbReference type="EMBL" id="CAL1598241.1"/>
    </source>
</evidence>
<dbReference type="SUPFAM" id="SSF48403">
    <property type="entry name" value="Ankyrin repeat"/>
    <property type="match status" value="1"/>
</dbReference>
<dbReference type="AlphaFoldDB" id="A0AAV2LCF6"/>
<dbReference type="PROSITE" id="PS50088">
    <property type="entry name" value="ANK_REPEAT"/>
    <property type="match status" value="1"/>
</dbReference>
<dbReference type="PROSITE" id="PS50297">
    <property type="entry name" value="ANK_REP_REGION"/>
    <property type="match status" value="1"/>
</dbReference>
<dbReference type="InterPro" id="IPR036770">
    <property type="entry name" value="Ankyrin_rpt-contain_sf"/>
</dbReference>
<dbReference type="Proteomes" id="UP001497482">
    <property type="component" value="Chromosome 22"/>
</dbReference>
<feature type="compositionally biased region" description="Low complexity" evidence="5">
    <location>
        <begin position="262"/>
        <end position="280"/>
    </location>
</feature>
<name>A0AAV2LCF6_KNICA</name>
<keyword evidence="1" id="KW-0677">Repeat</keyword>
<dbReference type="InterPro" id="IPR002110">
    <property type="entry name" value="Ankyrin_rpt"/>
</dbReference>
<accession>A0AAV2LCF6</accession>
<feature type="region of interest" description="Disordered" evidence="5">
    <location>
        <begin position="258"/>
        <end position="280"/>
    </location>
</feature>
<dbReference type="Pfam" id="PF25877">
    <property type="entry name" value="WHD_SOWAH"/>
    <property type="match status" value="1"/>
</dbReference>
<keyword evidence="8" id="KW-1185">Reference proteome</keyword>
<dbReference type="Gene3D" id="1.25.40.20">
    <property type="entry name" value="Ankyrin repeat-containing domain"/>
    <property type="match status" value="1"/>
</dbReference>
<feature type="compositionally biased region" description="Polar residues" evidence="5">
    <location>
        <begin position="230"/>
        <end position="240"/>
    </location>
</feature>
<feature type="domain" description="SOWAHA-C winged helix-turn-helix" evidence="6">
    <location>
        <begin position="4"/>
        <end position="85"/>
    </location>
</feature>
<dbReference type="Pfam" id="PF12796">
    <property type="entry name" value="Ank_2"/>
    <property type="match status" value="1"/>
</dbReference>
<proteinExistence type="inferred from homology"/>
<feature type="region of interest" description="Disordered" evidence="5">
    <location>
        <begin position="454"/>
        <end position="482"/>
    </location>
</feature>
<feature type="region of interest" description="Disordered" evidence="5">
    <location>
        <begin position="181"/>
        <end position="244"/>
    </location>
</feature>
<evidence type="ECO:0000256" key="5">
    <source>
        <dbReference type="SAM" id="MobiDB-lite"/>
    </source>
</evidence>
<dbReference type="SMART" id="SM00248">
    <property type="entry name" value="ANK"/>
    <property type="match status" value="2"/>
</dbReference>
<evidence type="ECO:0000256" key="1">
    <source>
        <dbReference type="ARBA" id="ARBA00022737"/>
    </source>
</evidence>
<evidence type="ECO:0000256" key="4">
    <source>
        <dbReference type="PROSITE-ProRule" id="PRU00023"/>
    </source>
</evidence>
<evidence type="ECO:0000256" key="2">
    <source>
        <dbReference type="ARBA" id="ARBA00023043"/>
    </source>
</evidence>
<dbReference type="PANTHER" id="PTHR14491:SF4">
    <property type="entry name" value="ANKYRIN REPEAT DOMAIN-CONTAINING PROTEIN SOWAHC"/>
    <property type="match status" value="1"/>
</dbReference>
<sequence length="523" mass="58438">MAVECTQKCILNYLYGKGGQVPNAEFVEHFKSIFPSDSKRKAETRELFKRYVDSVAFVKTHNGVKYVCLRKKFSLTKQEPSHQHKDRGQVNGRDVQVATGVRSSSDYSHDGVPHVLDTLQEEQAQSDCNTGVECSGADAMGNRGSVKRLSKREQKVVEIPVITLIQPSPLSVQESVFNLPEPDEKVNTEKGETRLSQSRRFSTPSLQLQREEDQTQLEDSRKCSDDGDAQSLTGSEGTPKTSRKNFIEVMMSSSPQVRRNISLRTSSISRSDSDSASIASGVLDDDRAPVALDPLEHEWMMCASDAQWGSLQALLNTDPGLVLKKDFVTGFTCLHWAAKQNKPELIALIVNFAKQNRVCMSVNVRSSTGYTPLHIAAMHNHMDVVKLLVGAYNADVEIRDYSGRKACQYLTDNASVDLRDIIGAYEVETENKPEAVGKRWTFTKALQMKPKALHRLNSAGDSDTPDGGARESPLRRRASLSRVKPKLQKLRWRTSQLVHSTTFHGVEDLEKRRGARPKTHFFT</sequence>
<gene>
    <name evidence="7" type="ORF">KC01_LOCUS26657</name>
</gene>
<feature type="compositionally biased region" description="Polar residues" evidence="5">
    <location>
        <begin position="194"/>
        <end position="208"/>
    </location>
</feature>
<feature type="compositionally biased region" description="Basic and acidic residues" evidence="5">
    <location>
        <begin position="209"/>
        <end position="225"/>
    </location>
</feature>
<organism evidence="7 8">
    <name type="scientific">Knipowitschia caucasica</name>
    <name type="common">Caucasian dwarf goby</name>
    <name type="synonym">Pomatoschistus caucasicus</name>
    <dbReference type="NCBI Taxonomy" id="637954"/>
    <lineage>
        <taxon>Eukaryota</taxon>
        <taxon>Metazoa</taxon>
        <taxon>Chordata</taxon>
        <taxon>Craniata</taxon>
        <taxon>Vertebrata</taxon>
        <taxon>Euteleostomi</taxon>
        <taxon>Actinopterygii</taxon>
        <taxon>Neopterygii</taxon>
        <taxon>Teleostei</taxon>
        <taxon>Neoteleostei</taxon>
        <taxon>Acanthomorphata</taxon>
        <taxon>Gobiaria</taxon>
        <taxon>Gobiiformes</taxon>
        <taxon>Gobioidei</taxon>
        <taxon>Gobiidae</taxon>
        <taxon>Gobiinae</taxon>
        <taxon>Knipowitschia</taxon>
    </lineage>
</organism>
<comment type="similarity">
    <text evidence="3">Belongs to the SOWAH family.</text>
</comment>
<feature type="repeat" description="ANK" evidence="4">
    <location>
        <begin position="368"/>
        <end position="389"/>
    </location>
</feature>
<protein>
    <recommendedName>
        <fullName evidence="6">SOWAHA-C winged helix-turn-helix domain-containing protein</fullName>
    </recommendedName>
</protein>
<dbReference type="InterPro" id="IPR058889">
    <property type="entry name" value="WHD_SOWAHA-C"/>
</dbReference>
<feature type="compositionally biased region" description="Basic and acidic residues" evidence="5">
    <location>
        <begin position="182"/>
        <end position="193"/>
    </location>
</feature>
<reference evidence="7 8" key="1">
    <citation type="submission" date="2024-04" db="EMBL/GenBank/DDBJ databases">
        <authorList>
            <person name="Waldvogel A.-M."/>
            <person name="Schoenle A."/>
        </authorList>
    </citation>
    <scope>NUCLEOTIDE SEQUENCE [LARGE SCALE GENOMIC DNA]</scope>
</reference>